<dbReference type="Gene3D" id="3.20.20.70">
    <property type="entry name" value="Aldolase class I"/>
    <property type="match status" value="1"/>
</dbReference>
<feature type="domain" description="Glucose-methanol-choline oxidoreductase N-terminal" evidence="8">
    <location>
        <begin position="144"/>
        <end position="167"/>
    </location>
</feature>
<dbReference type="SUPFAM" id="SSF51905">
    <property type="entry name" value="FAD/NAD(P)-binding domain"/>
    <property type="match status" value="1"/>
</dbReference>
<evidence type="ECO:0000256" key="3">
    <source>
        <dbReference type="ARBA" id="ARBA00022630"/>
    </source>
</evidence>
<evidence type="ECO:0000313" key="10">
    <source>
        <dbReference type="EMBL" id="KAK2599674.1"/>
    </source>
</evidence>
<organism evidence="10 11">
    <name type="scientific">Phomopsis amygdali</name>
    <name type="common">Fusicoccum amygdali</name>
    <dbReference type="NCBI Taxonomy" id="1214568"/>
    <lineage>
        <taxon>Eukaryota</taxon>
        <taxon>Fungi</taxon>
        <taxon>Dikarya</taxon>
        <taxon>Ascomycota</taxon>
        <taxon>Pezizomycotina</taxon>
        <taxon>Sordariomycetes</taxon>
        <taxon>Sordariomycetidae</taxon>
        <taxon>Diaporthales</taxon>
        <taxon>Diaporthaceae</taxon>
        <taxon>Diaporthe</taxon>
    </lineage>
</organism>
<evidence type="ECO:0000256" key="4">
    <source>
        <dbReference type="ARBA" id="ARBA00022827"/>
    </source>
</evidence>
<dbReference type="InterPro" id="IPR000172">
    <property type="entry name" value="GMC_OxRdtase_N"/>
</dbReference>
<evidence type="ECO:0000313" key="11">
    <source>
        <dbReference type="Proteomes" id="UP001265746"/>
    </source>
</evidence>
<dbReference type="SUPFAM" id="SSF54373">
    <property type="entry name" value="FAD-linked reductases, C-terminal domain"/>
    <property type="match status" value="1"/>
</dbReference>
<evidence type="ECO:0000259" key="9">
    <source>
        <dbReference type="PROSITE" id="PS00624"/>
    </source>
</evidence>
<dbReference type="EMBL" id="JAUJFL010000007">
    <property type="protein sequence ID" value="KAK2599674.1"/>
    <property type="molecule type" value="Genomic_DNA"/>
</dbReference>
<dbReference type="Gene3D" id="3.50.50.60">
    <property type="entry name" value="FAD/NAD(P)-binding domain"/>
    <property type="match status" value="1"/>
</dbReference>
<dbReference type="PROSITE" id="PS00623">
    <property type="entry name" value="GMC_OXRED_1"/>
    <property type="match status" value="1"/>
</dbReference>
<dbReference type="GO" id="GO:0050660">
    <property type="term" value="F:flavin adenine dinucleotide binding"/>
    <property type="evidence" value="ECO:0007669"/>
    <property type="project" value="InterPro"/>
</dbReference>
<dbReference type="PIRSF" id="PIRSF000137">
    <property type="entry name" value="Alcohol_oxidase"/>
    <property type="match status" value="1"/>
</dbReference>
<evidence type="ECO:0000256" key="5">
    <source>
        <dbReference type="ARBA" id="ARBA00023002"/>
    </source>
</evidence>
<feature type="active site" description="Proton acceptor" evidence="6">
    <location>
        <position position="612"/>
    </location>
</feature>
<dbReference type="InterPro" id="IPR013785">
    <property type="entry name" value="Aldolase_TIM"/>
</dbReference>
<keyword evidence="11" id="KW-1185">Reference proteome</keyword>
<keyword evidence="5" id="KW-0560">Oxidoreductase</keyword>
<keyword evidence="4 7" id="KW-0274">FAD</keyword>
<dbReference type="InterPro" id="IPR036188">
    <property type="entry name" value="FAD/NAD-bd_sf"/>
</dbReference>
<dbReference type="PANTHER" id="PTHR11552">
    <property type="entry name" value="GLUCOSE-METHANOL-CHOLINE GMC OXIDOREDUCTASE"/>
    <property type="match status" value="1"/>
</dbReference>
<evidence type="ECO:0000256" key="1">
    <source>
        <dbReference type="ARBA" id="ARBA00001974"/>
    </source>
</evidence>
<evidence type="ECO:0000256" key="6">
    <source>
        <dbReference type="PIRSR" id="PIRSR000137-1"/>
    </source>
</evidence>
<dbReference type="GO" id="GO:0016614">
    <property type="term" value="F:oxidoreductase activity, acting on CH-OH group of donors"/>
    <property type="evidence" value="ECO:0007669"/>
    <property type="project" value="InterPro"/>
</dbReference>
<dbReference type="Gene3D" id="3.30.560.10">
    <property type="entry name" value="Glucose Oxidase, domain 3"/>
    <property type="match status" value="1"/>
</dbReference>
<reference evidence="10" key="1">
    <citation type="submission" date="2023-06" db="EMBL/GenBank/DDBJ databases">
        <authorList>
            <person name="Noh H."/>
        </authorList>
    </citation>
    <scope>NUCLEOTIDE SEQUENCE</scope>
    <source>
        <strain evidence="10">DUCC20226</strain>
    </source>
</reference>
<keyword evidence="3 7" id="KW-0285">Flavoprotein</keyword>
<sequence>MGLSTYSSKKLEDVAAAGQGNPYVMQISLLKNKDAMIKLVQRTEGSALTVASFATRQSLDSYSNAHFDYVILGGGTAGMVIANRLSENPNNTVLVVEAGTFQYDNPLVKNTTVLGIATNTDVDWQYESAPQIYAANQTIGWSAGKGLGGSSLINGMTFIRPASSQIDLWPSLGLDLDWTKLFAYGKKSERFTIPPPSIQALGGRYIAANHGFDGLLDTCISQHMPSSDIHTVFNDTMKNLGIPPIADFDGGELRGFGCQPVTQDSVLDVREDAARAYYYPIQDRENLHVMVNTTATRIIWSENNEDGKAVALAASVVRHDGQVSTIYADREVILSAGAIRSPAILEYSGVGNPSVLSKYNINPTINLPAVGENFQDQTVLGVTANFTSRIETGFPNFVSHTSLQDLFGDNTTSIYNTAIAQLPAYAEQIAAQNGGASSASVQHRLLKSQLDLLYNSNTPTSEVVPAGLGNLAGVFFWPLQPLSRGNVHIVSENETTWPSINPNFFQSDFDGLAAVQTARFSRRVLTTAPLSDLIDLASLAPSFEEVPEDAGDELWLNWIKNSAFGPNSHHLGSCAMLPRDMGGVVDNNFMVYGTSNVRVVDLSVIPLQVAGHSTSLLYAVAEWAATKFT</sequence>
<feature type="domain" description="Glucose-methanol-choline oxidoreductase N-terminal" evidence="9">
    <location>
        <begin position="337"/>
        <end position="351"/>
    </location>
</feature>
<dbReference type="PANTHER" id="PTHR11552:SF201">
    <property type="entry name" value="GLUCOSE-METHANOL-CHOLINE OXIDOREDUCTASE N-TERMINAL DOMAIN-CONTAINING PROTEIN"/>
    <property type="match status" value="1"/>
</dbReference>
<dbReference type="PROSITE" id="PS00624">
    <property type="entry name" value="GMC_OXRED_2"/>
    <property type="match status" value="1"/>
</dbReference>
<dbReference type="Proteomes" id="UP001265746">
    <property type="component" value="Unassembled WGS sequence"/>
</dbReference>
<comment type="similarity">
    <text evidence="2 7">Belongs to the GMC oxidoreductase family.</text>
</comment>
<proteinExistence type="inferred from homology"/>
<dbReference type="InterPro" id="IPR027424">
    <property type="entry name" value="Glucose_Oxidase_domain_2"/>
</dbReference>
<dbReference type="Pfam" id="PF05199">
    <property type="entry name" value="GMC_oxred_C"/>
    <property type="match status" value="1"/>
</dbReference>
<accession>A0AAD9W068</accession>
<dbReference type="Pfam" id="PF00732">
    <property type="entry name" value="GMC_oxred_N"/>
    <property type="match status" value="1"/>
</dbReference>
<protein>
    <recommendedName>
        <fullName evidence="8 9">Glucose-methanol-choline oxidoreductase N-terminal domain-containing protein</fullName>
    </recommendedName>
</protein>
<comment type="cofactor">
    <cofactor evidence="1">
        <name>FAD</name>
        <dbReference type="ChEBI" id="CHEBI:57692"/>
    </cofactor>
</comment>
<dbReference type="InterPro" id="IPR007867">
    <property type="entry name" value="GMC_OxRtase_C"/>
</dbReference>
<dbReference type="AlphaFoldDB" id="A0AAD9W068"/>
<gene>
    <name evidence="10" type="ORF">N8I77_011408</name>
</gene>
<name>A0AAD9W068_PHOAM</name>
<evidence type="ECO:0000256" key="2">
    <source>
        <dbReference type="ARBA" id="ARBA00010790"/>
    </source>
</evidence>
<evidence type="ECO:0000259" key="8">
    <source>
        <dbReference type="PROSITE" id="PS00623"/>
    </source>
</evidence>
<dbReference type="InterPro" id="IPR012132">
    <property type="entry name" value="GMC_OxRdtase"/>
</dbReference>
<feature type="active site" description="Proton donor" evidence="6">
    <location>
        <position position="569"/>
    </location>
</feature>
<comment type="caution">
    <text evidence="10">The sequence shown here is derived from an EMBL/GenBank/DDBJ whole genome shotgun (WGS) entry which is preliminary data.</text>
</comment>
<dbReference type="Gene3D" id="4.10.450.10">
    <property type="entry name" value="Glucose Oxidase, domain 2"/>
    <property type="match status" value="1"/>
</dbReference>
<evidence type="ECO:0000256" key="7">
    <source>
        <dbReference type="RuleBase" id="RU003968"/>
    </source>
</evidence>